<proteinExistence type="predicted"/>
<gene>
    <name evidence="1" type="ORF">Pmar_PMAR022555</name>
</gene>
<keyword evidence="2" id="KW-1185">Reference proteome</keyword>
<sequence>AQLLRAMYRLETVYIEENFTAPDWGKKWLRGPLAVYDAVVSVVDSLTNSGTSKTKR</sequence>
<feature type="non-terminal residue" evidence="1">
    <location>
        <position position="1"/>
    </location>
</feature>
<accession>C5KY91</accession>
<evidence type="ECO:0000313" key="2">
    <source>
        <dbReference type="Proteomes" id="UP000007800"/>
    </source>
</evidence>
<dbReference type="InParanoid" id="C5KY91"/>
<dbReference type="AlphaFoldDB" id="C5KY91"/>
<dbReference type="RefSeq" id="XP_002778757.1">
    <property type="nucleotide sequence ID" value="XM_002778711.1"/>
</dbReference>
<dbReference type="Proteomes" id="UP000007800">
    <property type="component" value="Unassembled WGS sequence"/>
</dbReference>
<name>C5KY91_PERM5</name>
<dbReference type="GeneID" id="9038591"/>
<organism evidence="2">
    <name type="scientific">Perkinsus marinus (strain ATCC 50983 / TXsc)</name>
    <dbReference type="NCBI Taxonomy" id="423536"/>
    <lineage>
        <taxon>Eukaryota</taxon>
        <taxon>Sar</taxon>
        <taxon>Alveolata</taxon>
        <taxon>Perkinsozoa</taxon>
        <taxon>Perkinsea</taxon>
        <taxon>Perkinsida</taxon>
        <taxon>Perkinsidae</taxon>
        <taxon>Perkinsus</taxon>
    </lineage>
</organism>
<dbReference type="EMBL" id="GG677375">
    <property type="protein sequence ID" value="EER10552.1"/>
    <property type="molecule type" value="Genomic_DNA"/>
</dbReference>
<reference evidence="1 2" key="1">
    <citation type="submission" date="2008-07" db="EMBL/GenBank/DDBJ databases">
        <authorList>
            <person name="El-Sayed N."/>
            <person name="Caler E."/>
            <person name="Inman J."/>
            <person name="Amedeo P."/>
            <person name="Hass B."/>
            <person name="Wortman J."/>
        </authorList>
    </citation>
    <scope>NUCLEOTIDE SEQUENCE [LARGE SCALE GENOMIC DNA]</scope>
    <source>
        <strain evidence="2">ATCC 50983 / TXsc</strain>
    </source>
</reference>
<evidence type="ECO:0000313" key="1">
    <source>
        <dbReference type="EMBL" id="EER10552.1"/>
    </source>
</evidence>
<protein>
    <submittedName>
        <fullName evidence="1">Uncharacterized protein</fullName>
    </submittedName>
</protein>